<dbReference type="Proteomes" id="UP000654993">
    <property type="component" value="Unassembled WGS sequence"/>
</dbReference>
<dbReference type="Pfam" id="PF08352">
    <property type="entry name" value="oligo_HPY"/>
    <property type="match status" value="1"/>
</dbReference>
<dbReference type="GO" id="GO:0016887">
    <property type="term" value="F:ATP hydrolysis activity"/>
    <property type="evidence" value="ECO:0007669"/>
    <property type="project" value="InterPro"/>
</dbReference>
<reference evidence="11" key="1">
    <citation type="submission" date="2020-08" db="EMBL/GenBank/DDBJ databases">
        <authorList>
            <person name="Uke A."/>
            <person name="Chhe C."/>
            <person name="Baramee S."/>
            <person name="Kosugi A."/>
        </authorList>
    </citation>
    <scope>NUCLEOTIDE SEQUENCE</scope>
    <source>
        <strain evidence="11">DA-C8</strain>
    </source>
</reference>
<dbReference type="InterPro" id="IPR050388">
    <property type="entry name" value="ABC_Ni/Peptide_Import"/>
</dbReference>
<name>A0A916QBB8_9BACL</name>
<proteinExistence type="inferred from homology"/>
<dbReference type="AlphaFoldDB" id="A0A916QBB8"/>
<evidence type="ECO:0000256" key="8">
    <source>
        <dbReference type="ARBA" id="ARBA00022967"/>
    </source>
</evidence>
<keyword evidence="5" id="KW-0997">Cell inner membrane</keyword>
<reference evidence="11" key="2">
    <citation type="journal article" date="2021" name="Data Brief">
        <title>Draft genome sequence data of the facultative, thermophilic, xylanolytic bacterium Paenibacillus sp. strain DA-C8.</title>
        <authorList>
            <person name="Chhe C."/>
            <person name="Uke A."/>
            <person name="Baramee S."/>
            <person name="Ungkulpasvich U."/>
            <person name="Tachaapaikoon C."/>
            <person name="Pason P."/>
            <person name="Waeonukul R."/>
            <person name="Ratanakhanokchai K."/>
            <person name="Kosugi A."/>
        </authorList>
    </citation>
    <scope>NUCLEOTIDE SEQUENCE</scope>
    <source>
        <strain evidence="11">DA-C8</strain>
    </source>
</reference>
<accession>A0A916QBB8</accession>
<dbReference type="PROSITE" id="PS50893">
    <property type="entry name" value="ABC_TRANSPORTER_2"/>
    <property type="match status" value="1"/>
</dbReference>
<dbReference type="FunFam" id="3.40.50.300:FF:000016">
    <property type="entry name" value="Oligopeptide ABC transporter ATP-binding component"/>
    <property type="match status" value="1"/>
</dbReference>
<comment type="subcellular location">
    <subcellularLocation>
        <location evidence="1">Cell membrane</location>
        <topology evidence="1">Peripheral membrane protein</topology>
    </subcellularLocation>
</comment>
<keyword evidence="8" id="KW-1278">Translocase</keyword>
<dbReference type="CDD" id="cd03257">
    <property type="entry name" value="ABC_NikE_OppD_transporters"/>
    <property type="match status" value="1"/>
</dbReference>
<keyword evidence="4" id="KW-1003">Cell membrane</keyword>
<comment type="similarity">
    <text evidence="2">Belongs to the ABC transporter superfamily.</text>
</comment>
<dbReference type="GO" id="GO:0015833">
    <property type="term" value="P:peptide transport"/>
    <property type="evidence" value="ECO:0007669"/>
    <property type="project" value="InterPro"/>
</dbReference>
<dbReference type="InterPro" id="IPR017871">
    <property type="entry name" value="ABC_transporter-like_CS"/>
</dbReference>
<keyword evidence="12" id="KW-1185">Reference proteome</keyword>
<evidence type="ECO:0000313" key="12">
    <source>
        <dbReference type="Proteomes" id="UP000654993"/>
    </source>
</evidence>
<dbReference type="GO" id="GO:0005524">
    <property type="term" value="F:ATP binding"/>
    <property type="evidence" value="ECO:0007669"/>
    <property type="project" value="UniProtKB-KW"/>
</dbReference>
<evidence type="ECO:0000256" key="9">
    <source>
        <dbReference type="ARBA" id="ARBA00023136"/>
    </source>
</evidence>
<dbReference type="InterPro" id="IPR003593">
    <property type="entry name" value="AAA+_ATPase"/>
</dbReference>
<dbReference type="GO" id="GO:0005886">
    <property type="term" value="C:plasma membrane"/>
    <property type="evidence" value="ECO:0007669"/>
    <property type="project" value="UniProtKB-SubCell"/>
</dbReference>
<evidence type="ECO:0000256" key="1">
    <source>
        <dbReference type="ARBA" id="ARBA00004202"/>
    </source>
</evidence>
<comment type="caution">
    <text evidence="11">The sequence shown here is derived from an EMBL/GenBank/DDBJ whole genome shotgun (WGS) entry which is preliminary data.</text>
</comment>
<keyword evidence="9" id="KW-0472">Membrane</keyword>
<dbReference type="PANTHER" id="PTHR43297:SF14">
    <property type="entry name" value="ATPASE AAA-TYPE CORE DOMAIN-CONTAINING PROTEIN"/>
    <property type="match status" value="1"/>
</dbReference>
<keyword evidence="7 11" id="KW-0067">ATP-binding</keyword>
<evidence type="ECO:0000259" key="10">
    <source>
        <dbReference type="PROSITE" id="PS50893"/>
    </source>
</evidence>
<dbReference type="InterPro" id="IPR027417">
    <property type="entry name" value="P-loop_NTPase"/>
</dbReference>
<dbReference type="InterPro" id="IPR013563">
    <property type="entry name" value="Oligopep_ABC_C"/>
</dbReference>
<dbReference type="Gene3D" id="3.40.50.300">
    <property type="entry name" value="P-loop containing nucleotide triphosphate hydrolases"/>
    <property type="match status" value="1"/>
</dbReference>
<keyword evidence="6" id="KW-0547">Nucleotide-binding</keyword>
<evidence type="ECO:0000256" key="3">
    <source>
        <dbReference type="ARBA" id="ARBA00022448"/>
    </source>
</evidence>
<sequence>MTKAVLSVKNLTVSFKQSGGRVAALRNVSFTLNRGEILGLVGESGSGKSLTALTIMKLLPQQAQIEQGEIRLEGEVISRLSEKEMRRYRGSEVSMIFQEPMTALNPLASVGKQIEEMLTLHKKLSKKEKKQKVIELLTAVGIPEPELRYRQYPFELSGGMRQRIMIAMALACDPKVIIADEPTTALDVTIQAQILDLLKEIKAAFDTSILLITHDMGVIADAADRVAVMYGGRLMEMAGVEELFERPRHPYTVGLLKSMPDMTKVSEGELATIPGSVPDLKQMPEGCPFHPRCPYATEKCRNQMPPLVEDHEGHAAACWHPVKGVG</sequence>
<dbReference type="NCBIfam" id="TIGR01727">
    <property type="entry name" value="oligo_HPY"/>
    <property type="match status" value="1"/>
</dbReference>
<dbReference type="InterPro" id="IPR003439">
    <property type="entry name" value="ABC_transporter-like_ATP-bd"/>
</dbReference>
<dbReference type="RefSeq" id="WP_242457434.1">
    <property type="nucleotide sequence ID" value="NZ_BMAQ01000006.1"/>
</dbReference>
<evidence type="ECO:0000256" key="2">
    <source>
        <dbReference type="ARBA" id="ARBA00005417"/>
    </source>
</evidence>
<evidence type="ECO:0000256" key="7">
    <source>
        <dbReference type="ARBA" id="ARBA00022840"/>
    </source>
</evidence>
<evidence type="ECO:0000256" key="5">
    <source>
        <dbReference type="ARBA" id="ARBA00022519"/>
    </source>
</evidence>
<dbReference type="PANTHER" id="PTHR43297">
    <property type="entry name" value="OLIGOPEPTIDE TRANSPORT ATP-BINDING PROTEIN APPD"/>
    <property type="match status" value="1"/>
</dbReference>
<keyword evidence="3" id="KW-0813">Transport</keyword>
<organism evidence="11 12">
    <name type="scientific">Insulibacter thermoxylanivorax</name>
    <dbReference type="NCBI Taxonomy" id="2749268"/>
    <lineage>
        <taxon>Bacteria</taxon>
        <taxon>Bacillati</taxon>
        <taxon>Bacillota</taxon>
        <taxon>Bacilli</taxon>
        <taxon>Bacillales</taxon>
        <taxon>Paenibacillaceae</taxon>
        <taxon>Insulibacter</taxon>
    </lineage>
</organism>
<feature type="domain" description="ABC transporter" evidence="10">
    <location>
        <begin position="6"/>
        <end position="256"/>
    </location>
</feature>
<evidence type="ECO:0000256" key="4">
    <source>
        <dbReference type="ARBA" id="ARBA00022475"/>
    </source>
</evidence>
<dbReference type="SMART" id="SM00382">
    <property type="entry name" value="AAA"/>
    <property type="match status" value="1"/>
</dbReference>
<dbReference type="Pfam" id="PF00005">
    <property type="entry name" value="ABC_tran"/>
    <property type="match status" value="1"/>
</dbReference>
<dbReference type="PROSITE" id="PS00211">
    <property type="entry name" value="ABC_TRANSPORTER_1"/>
    <property type="match status" value="1"/>
</dbReference>
<protein>
    <submittedName>
        <fullName evidence="11">Dipeptide/oligopeptide/nickel ABC transporter ATP-binding protein</fullName>
    </submittedName>
</protein>
<evidence type="ECO:0000256" key="6">
    <source>
        <dbReference type="ARBA" id="ARBA00022741"/>
    </source>
</evidence>
<gene>
    <name evidence="11" type="ORF">PRECH8_08960</name>
</gene>
<dbReference type="SUPFAM" id="SSF52540">
    <property type="entry name" value="P-loop containing nucleoside triphosphate hydrolases"/>
    <property type="match status" value="1"/>
</dbReference>
<evidence type="ECO:0000313" key="11">
    <source>
        <dbReference type="EMBL" id="GFR37600.1"/>
    </source>
</evidence>
<dbReference type="EMBL" id="BMAQ01000006">
    <property type="protein sequence ID" value="GFR37600.1"/>
    <property type="molecule type" value="Genomic_DNA"/>
</dbReference>